<evidence type="ECO:0000313" key="2">
    <source>
        <dbReference type="EMBL" id="EJD33644.1"/>
    </source>
</evidence>
<feature type="region of interest" description="Disordered" evidence="1">
    <location>
        <begin position="69"/>
        <end position="91"/>
    </location>
</feature>
<feature type="compositionally biased region" description="Low complexity" evidence="1">
    <location>
        <begin position="76"/>
        <end position="91"/>
    </location>
</feature>
<dbReference type="KEGG" id="adl:AURDEDRAFT_177267"/>
<dbReference type="EMBL" id="JH688134">
    <property type="protein sequence ID" value="EJD33644.1"/>
    <property type="molecule type" value="Genomic_DNA"/>
</dbReference>
<keyword evidence="3" id="KW-1185">Reference proteome</keyword>
<accession>J0D4H7</accession>
<gene>
    <name evidence="2" type="ORF">AURDEDRAFT_177267</name>
</gene>
<proteinExistence type="predicted"/>
<evidence type="ECO:0000313" key="3">
    <source>
        <dbReference type="Proteomes" id="UP000006514"/>
    </source>
</evidence>
<name>J0D4H7_AURST</name>
<sequence length="91" mass="9718">MALAAASTAHWSDGSKGSIPKDDDFMDDKDNGSQAISTLADGQHQPSIQRREVLLGGLARVPTQIATTRVTAHGSQQQQQTPPPQLVTVQR</sequence>
<dbReference type="Proteomes" id="UP000006514">
    <property type="component" value="Unassembled WGS sequence"/>
</dbReference>
<evidence type="ECO:0000256" key="1">
    <source>
        <dbReference type="SAM" id="MobiDB-lite"/>
    </source>
</evidence>
<organism evidence="2 3">
    <name type="scientific">Auricularia subglabra (strain TFB-10046 / SS5)</name>
    <name type="common">White-rot fungus</name>
    <name type="synonym">Auricularia delicata (strain TFB10046)</name>
    <dbReference type="NCBI Taxonomy" id="717982"/>
    <lineage>
        <taxon>Eukaryota</taxon>
        <taxon>Fungi</taxon>
        <taxon>Dikarya</taxon>
        <taxon>Basidiomycota</taxon>
        <taxon>Agaricomycotina</taxon>
        <taxon>Agaricomycetes</taxon>
        <taxon>Auriculariales</taxon>
        <taxon>Auriculariaceae</taxon>
        <taxon>Auricularia</taxon>
    </lineage>
</organism>
<feature type="compositionally biased region" description="Basic and acidic residues" evidence="1">
    <location>
        <begin position="19"/>
        <end position="31"/>
    </location>
</feature>
<dbReference type="InParanoid" id="J0D4H7"/>
<reference evidence="3" key="1">
    <citation type="journal article" date="2012" name="Science">
        <title>The Paleozoic origin of enzymatic lignin decomposition reconstructed from 31 fungal genomes.</title>
        <authorList>
            <person name="Floudas D."/>
            <person name="Binder M."/>
            <person name="Riley R."/>
            <person name="Barry K."/>
            <person name="Blanchette R.A."/>
            <person name="Henrissat B."/>
            <person name="Martinez A.T."/>
            <person name="Otillar R."/>
            <person name="Spatafora J.W."/>
            <person name="Yadav J.S."/>
            <person name="Aerts A."/>
            <person name="Benoit I."/>
            <person name="Boyd A."/>
            <person name="Carlson A."/>
            <person name="Copeland A."/>
            <person name="Coutinho P.M."/>
            <person name="de Vries R.P."/>
            <person name="Ferreira P."/>
            <person name="Findley K."/>
            <person name="Foster B."/>
            <person name="Gaskell J."/>
            <person name="Glotzer D."/>
            <person name="Gorecki P."/>
            <person name="Heitman J."/>
            <person name="Hesse C."/>
            <person name="Hori C."/>
            <person name="Igarashi K."/>
            <person name="Jurgens J.A."/>
            <person name="Kallen N."/>
            <person name="Kersten P."/>
            <person name="Kohler A."/>
            <person name="Kuees U."/>
            <person name="Kumar T.K.A."/>
            <person name="Kuo A."/>
            <person name="LaButti K."/>
            <person name="Larrondo L.F."/>
            <person name="Lindquist E."/>
            <person name="Ling A."/>
            <person name="Lombard V."/>
            <person name="Lucas S."/>
            <person name="Lundell T."/>
            <person name="Martin R."/>
            <person name="McLaughlin D.J."/>
            <person name="Morgenstern I."/>
            <person name="Morin E."/>
            <person name="Murat C."/>
            <person name="Nagy L.G."/>
            <person name="Nolan M."/>
            <person name="Ohm R.A."/>
            <person name="Patyshakuliyeva A."/>
            <person name="Rokas A."/>
            <person name="Ruiz-Duenas F.J."/>
            <person name="Sabat G."/>
            <person name="Salamov A."/>
            <person name="Samejima M."/>
            <person name="Schmutz J."/>
            <person name="Slot J.C."/>
            <person name="St John F."/>
            <person name="Stenlid J."/>
            <person name="Sun H."/>
            <person name="Sun S."/>
            <person name="Syed K."/>
            <person name="Tsang A."/>
            <person name="Wiebenga A."/>
            <person name="Young D."/>
            <person name="Pisabarro A."/>
            <person name="Eastwood D.C."/>
            <person name="Martin F."/>
            <person name="Cullen D."/>
            <person name="Grigoriev I.V."/>
            <person name="Hibbett D.S."/>
        </authorList>
    </citation>
    <scope>NUCLEOTIDE SEQUENCE [LARGE SCALE GENOMIC DNA]</scope>
    <source>
        <strain evidence="3">TFB10046</strain>
    </source>
</reference>
<protein>
    <submittedName>
        <fullName evidence="2">Uncharacterized protein</fullName>
    </submittedName>
</protein>
<feature type="region of interest" description="Disordered" evidence="1">
    <location>
        <begin position="1"/>
        <end position="47"/>
    </location>
</feature>
<dbReference type="AlphaFoldDB" id="J0D4H7"/>